<organism evidence="1 2">
    <name type="scientific">Pontibacillus salipaludis</name>
    <dbReference type="NCBI Taxonomy" id="1697394"/>
    <lineage>
        <taxon>Bacteria</taxon>
        <taxon>Bacillati</taxon>
        <taxon>Bacillota</taxon>
        <taxon>Bacilli</taxon>
        <taxon>Bacillales</taxon>
        <taxon>Bacillaceae</taxon>
        <taxon>Pontibacillus</taxon>
    </lineage>
</organism>
<name>A0ABQ1PWZ2_9BACI</name>
<evidence type="ECO:0000313" key="1">
    <source>
        <dbReference type="EMBL" id="GGD05494.1"/>
    </source>
</evidence>
<dbReference type="EMBL" id="BMIN01000003">
    <property type="protein sequence ID" value="GGD05494.1"/>
    <property type="molecule type" value="Genomic_DNA"/>
</dbReference>
<proteinExistence type="predicted"/>
<keyword evidence="2" id="KW-1185">Reference proteome</keyword>
<accession>A0ABQ1PWZ2</accession>
<sequence>MKSPAVSFREYINFVKDNQKYFYEPMGNPVLKYGMDEILRRSKHVDGYTELDEKSDLKYLCDLFEAN</sequence>
<reference evidence="2" key="1">
    <citation type="journal article" date="2019" name="Int. J. Syst. Evol. Microbiol.">
        <title>The Global Catalogue of Microorganisms (GCM) 10K type strain sequencing project: providing services to taxonomists for standard genome sequencing and annotation.</title>
        <authorList>
            <consortium name="The Broad Institute Genomics Platform"/>
            <consortium name="The Broad Institute Genome Sequencing Center for Infectious Disease"/>
            <person name="Wu L."/>
            <person name="Ma J."/>
        </authorList>
    </citation>
    <scope>NUCLEOTIDE SEQUENCE [LARGE SCALE GENOMIC DNA]</scope>
    <source>
        <strain evidence="2">CGMCC 1.15353</strain>
    </source>
</reference>
<comment type="caution">
    <text evidence="1">The sequence shown here is derived from an EMBL/GenBank/DDBJ whole genome shotgun (WGS) entry which is preliminary data.</text>
</comment>
<evidence type="ECO:0000313" key="2">
    <source>
        <dbReference type="Proteomes" id="UP000642571"/>
    </source>
</evidence>
<dbReference type="Proteomes" id="UP000642571">
    <property type="component" value="Unassembled WGS sequence"/>
</dbReference>
<dbReference type="RefSeq" id="WP_188651655.1">
    <property type="nucleotide sequence ID" value="NZ_BMIN01000003.1"/>
</dbReference>
<protein>
    <submittedName>
        <fullName evidence="1">Uncharacterized protein</fullName>
    </submittedName>
</protein>
<gene>
    <name evidence="1" type="ORF">GCM10011389_11270</name>
</gene>